<evidence type="ECO:0000256" key="1">
    <source>
        <dbReference type="ARBA" id="ARBA00004651"/>
    </source>
</evidence>
<sequence>MINQTVLSVAQPSIMKSFGVSLSTVQWLSTGYSLIGGILIPVSAWMADTFNTKKLVTYSLGVFLIGSITAFVAGSFPILLAGRLLQAIGAGVLSGLTMTILFSVYPREDRGTPTTLLGLVFGIAPAIGPTLGGFIVDNMGWHYIFGLVAPIVAVTFLLSLFYMADVVPHKYTKLDWLSVLLSSAGFGDILYGGSIVSSYGWTDARTLTAFIAGIVLVLLFIWRQLVISNPMLNLKVFTKENFSTAAIISAIAQISMVAVEFILPVYLQNARNLTATQSGLAVLPGAVVMFLLAPVSGRLVSKNFGKQIIVFGITMMTISTALLSFLTLTTPIWEIIALYALRNVGLAFAMMPAGTIGMQHLTPDLISHGSAGNNVVRQVGASIGTAILVSVMQTQANNAAPSASLLKTNPAAFGHGMHLALVSGAHVSLIVATVIGAVGILISLTLKKDKD</sequence>
<dbReference type="GO" id="GO:0022857">
    <property type="term" value="F:transmembrane transporter activity"/>
    <property type="evidence" value="ECO:0007669"/>
    <property type="project" value="InterPro"/>
</dbReference>
<dbReference type="InterPro" id="IPR020846">
    <property type="entry name" value="MFS_dom"/>
</dbReference>
<evidence type="ECO:0000256" key="6">
    <source>
        <dbReference type="ARBA" id="ARBA00022989"/>
    </source>
</evidence>
<feature type="transmembrane region" description="Helical" evidence="8">
    <location>
        <begin position="25"/>
        <end position="46"/>
    </location>
</feature>
<dbReference type="CDD" id="cd17503">
    <property type="entry name" value="MFS_LmrB_MDR_like"/>
    <property type="match status" value="1"/>
</dbReference>
<feature type="transmembrane region" description="Helical" evidence="8">
    <location>
        <begin position="176"/>
        <end position="201"/>
    </location>
</feature>
<evidence type="ECO:0000256" key="4">
    <source>
        <dbReference type="ARBA" id="ARBA00022475"/>
    </source>
</evidence>
<comment type="caution">
    <text evidence="10">The sequence shown here is derived from an EMBL/GenBank/DDBJ whole genome shotgun (WGS) entry which is preliminary data.</text>
</comment>
<protein>
    <submittedName>
        <fullName evidence="10">Permease of the major facilitator superfamily</fullName>
    </submittedName>
</protein>
<gene>
    <name evidence="10" type="ORF">NBRC111893_556</name>
</gene>
<feature type="transmembrane region" description="Helical" evidence="8">
    <location>
        <begin position="416"/>
        <end position="446"/>
    </location>
</feature>
<reference evidence="10 11" key="1">
    <citation type="submission" date="2017-11" db="EMBL/GenBank/DDBJ databases">
        <title>Draft Genome Sequence of Lactobacillus curieae NBRC 111893 isolated from Koso, a Japanese sugar-Vegetable Fermented Beverage.</title>
        <authorList>
            <person name="Chiou T.Y."/>
            <person name="Oshima K."/>
            <person name="Suda W."/>
            <person name="Hattori M."/>
            <person name="Takahashi T."/>
        </authorList>
    </citation>
    <scope>NUCLEOTIDE SEQUENCE [LARGE SCALE GENOMIC DNA]</scope>
    <source>
        <strain evidence="10 11">NBRC111893</strain>
    </source>
</reference>
<dbReference type="PRINTS" id="PR01036">
    <property type="entry name" value="TCRTETB"/>
</dbReference>
<feature type="transmembrane region" description="Helical" evidence="8">
    <location>
        <begin position="308"/>
        <end position="326"/>
    </location>
</feature>
<dbReference type="PROSITE" id="PS50850">
    <property type="entry name" value="MFS"/>
    <property type="match status" value="1"/>
</dbReference>
<feature type="transmembrane region" description="Helical" evidence="8">
    <location>
        <begin position="116"/>
        <end position="135"/>
    </location>
</feature>
<dbReference type="InterPro" id="IPR036259">
    <property type="entry name" value="MFS_trans_sf"/>
</dbReference>
<keyword evidence="6 8" id="KW-1133">Transmembrane helix</keyword>
<proteinExistence type="inferred from homology"/>
<evidence type="ECO:0000256" key="5">
    <source>
        <dbReference type="ARBA" id="ARBA00022692"/>
    </source>
</evidence>
<evidence type="ECO:0000313" key="11">
    <source>
        <dbReference type="Proteomes" id="UP000286974"/>
    </source>
</evidence>
<feature type="transmembrane region" description="Helical" evidence="8">
    <location>
        <begin position="141"/>
        <end position="164"/>
    </location>
</feature>
<organism evidence="10 11">
    <name type="scientific">Lentilactobacillus kosonis</name>
    <dbReference type="NCBI Taxonomy" id="2810561"/>
    <lineage>
        <taxon>Bacteria</taxon>
        <taxon>Bacillati</taxon>
        <taxon>Bacillota</taxon>
        <taxon>Bacilli</taxon>
        <taxon>Lactobacillales</taxon>
        <taxon>Lactobacillaceae</taxon>
        <taxon>Lentilactobacillus</taxon>
    </lineage>
</organism>
<feature type="transmembrane region" description="Helical" evidence="8">
    <location>
        <begin position="58"/>
        <end position="78"/>
    </location>
</feature>
<accession>A0A401FJ40</accession>
<dbReference type="PANTHER" id="PTHR42718">
    <property type="entry name" value="MAJOR FACILITATOR SUPERFAMILY MULTIDRUG TRANSPORTER MFSC"/>
    <property type="match status" value="1"/>
</dbReference>
<comment type="similarity">
    <text evidence="2">Belongs to the major facilitator superfamily. EmrB family.</text>
</comment>
<comment type="subcellular location">
    <subcellularLocation>
        <location evidence="1">Cell membrane</location>
        <topology evidence="1">Multi-pass membrane protein</topology>
    </subcellularLocation>
</comment>
<dbReference type="Pfam" id="PF07690">
    <property type="entry name" value="MFS_1"/>
    <property type="match status" value="1"/>
</dbReference>
<name>A0A401FJ40_9LACO</name>
<dbReference type="Proteomes" id="UP000286974">
    <property type="component" value="Unassembled WGS sequence"/>
</dbReference>
<dbReference type="InterPro" id="IPR004638">
    <property type="entry name" value="EmrB-like"/>
</dbReference>
<keyword evidence="11" id="KW-1185">Reference proteome</keyword>
<evidence type="ECO:0000256" key="7">
    <source>
        <dbReference type="ARBA" id="ARBA00023136"/>
    </source>
</evidence>
<feature type="domain" description="Major facilitator superfamily (MFS) profile" evidence="9">
    <location>
        <begin position="1"/>
        <end position="451"/>
    </location>
</feature>
<evidence type="ECO:0000256" key="2">
    <source>
        <dbReference type="ARBA" id="ARBA00008537"/>
    </source>
</evidence>
<keyword evidence="4" id="KW-1003">Cell membrane</keyword>
<dbReference type="Gene3D" id="1.20.1250.20">
    <property type="entry name" value="MFS general substrate transporter like domains"/>
    <property type="match status" value="1"/>
</dbReference>
<dbReference type="NCBIfam" id="TIGR00711">
    <property type="entry name" value="efflux_EmrB"/>
    <property type="match status" value="1"/>
</dbReference>
<dbReference type="InterPro" id="IPR011701">
    <property type="entry name" value="MFS"/>
</dbReference>
<keyword evidence="5 8" id="KW-0812">Transmembrane</keyword>
<feature type="transmembrane region" description="Helical" evidence="8">
    <location>
        <begin position="279"/>
        <end position="296"/>
    </location>
</feature>
<evidence type="ECO:0000256" key="8">
    <source>
        <dbReference type="SAM" id="Phobius"/>
    </source>
</evidence>
<dbReference type="Gene3D" id="1.20.1720.10">
    <property type="entry name" value="Multidrug resistance protein D"/>
    <property type="match status" value="1"/>
</dbReference>
<evidence type="ECO:0000259" key="9">
    <source>
        <dbReference type="PROSITE" id="PS50850"/>
    </source>
</evidence>
<evidence type="ECO:0000313" key="10">
    <source>
        <dbReference type="EMBL" id="GAY72410.1"/>
    </source>
</evidence>
<dbReference type="AlphaFoldDB" id="A0A401FJ40"/>
<feature type="transmembrane region" description="Helical" evidence="8">
    <location>
        <begin position="207"/>
        <end position="225"/>
    </location>
</feature>
<dbReference type="EMBL" id="BEXA01000001">
    <property type="protein sequence ID" value="GAY72410.1"/>
    <property type="molecule type" value="Genomic_DNA"/>
</dbReference>
<feature type="transmembrane region" description="Helical" evidence="8">
    <location>
        <begin position="84"/>
        <end position="104"/>
    </location>
</feature>
<dbReference type="SUPFAM" id="SSF103473">
    <property type="entry name" value="MFS general substrate transporter"/>
    <property type="match status" value="1"/>
</dbReference>
<keyword evidence="7 8" id="KW-0472">Membrane</keyword>
<keyword evidence="3" id="KW-0813">Transport</keyword>
<evidence type="ECO:0000256" key="3">
    <source>
        <dbReference type="ARBA" id="ARBA00022448"/>
    </source>
</evidence>
<dbReference type="PANTHER" id="PTHR42718:SF9">
    <property type="entry name" value="MAJOR FACILITATOR SUPERFAMILY MULTIDRUG TRANSPORTER MFSC"/>
    <property type="match status" value="1"/>
</dbReference>
<dbReference type="GO" id="GO:0005886">
    <property type="term" value="C:plasma membrane"/>
    <property type="evidence" value="ECO:0007669"/>
    <property type="project" value="UniProtKB-SubCell"/>
</dbReference>
<feature type="transmembrane region" description="Helical" evidence="8">
    <location>
        <begin position="246"/>
        <end position="267"/>
    </location>
</feature>